<organism evidence="4">
    <name type="scientific">bioreactor metagenome</name>
    <dbReference type="NCBI Taxonomy" id="1076179"/>
    <lineage>
        <taxon>unclassified sequences</taxon>
        <taxon>metagenomes</taxon>
        <taxon>ecological metagenomes</taxon>
    </lineage>
</organism>
<feature type="transmembrane region" description="Helical" evidence="2">
    <location>
        <begin position="42"/>
        <end position="63"/>
    </location>
</feature>
<evidence type="ECO:0000259" key="3">
    <source>
        <dbReference type="Pfam" id="PF02397"/>
    </source>
</evidence>
<dbReference type="GO" id="GO:0016780">
    <property type="term" value="F:phosphotransferase activity, for other substituted phosphate groups"/>
    <property type="evidence" value="ECO:0007669"/>
    <property type="project" value="TreeGrafter"/>
</dbReference>
<gene>
    <name evidence="4" type="ORF">SDC9_144808</name>
</gene>
<feature type="compositionally biased region" description="Polar residues" evidence="1">
    <location>
        <begin position="1"/>
        <end position="12"/>
    </location>
</feature>
<sequence length="249" mass="27781">MHAQGQDGQTPQPVLPPEGLPRWDGPLSHPFYSRVVKRGLDFAFALVLLLPGVVVMAPIALAVKLTSEGPVFYRALRGGYRNKPFNILKFRTMVVGADKYSGTTALNDPRVTRVGRVLRRTKLDEVPQLFNILRGDMSFIGPRPELLKYTTRYTPAEECILWVRPGISDPSSIKLISLDAAVGHDDPEGSYERYILAEKNDMRVAYAQSQSLPTDAALFWKTLLCVLRKIWLPEAAGAPKPQNMEEHQG</sequence>
<keyword evidence="2" id="KW-0812">Transmembrane</keyword>
<keyword evidence="2" id="KW-1133">Transmembrane helix</keyword>
<name>A0A645E9Z6_9ZZZZ</name>
<dbReference type="PANTHER" id="PTHR30576:SF20">
    <property type="entry name" value="QUINOVOSAMINEPHOSPHOTRANSFERAE-RELATED"/>
    <property type="match status" value="1"/>
</dbReference>
<evidence type="ECO:0000256" key="1">
    <source>
        <dbReference type="SAM" id="MobiDB-lite"/>
    </source>
</evidence>
<keyword evidence="2" id="KW-0472">Membrane</keyword>
<protein>
    <recommendedName>
        <fullName evidence="3">Bacterial sugar transferase domain-containing protein</fullName>
    </recommendedName>
</protein>
<feature type="domain" description="Bacterial sugar transferase" evidence="3">
    <location>
        <begin position="37"/>
        <end position="227"/>
    </location>
</feature>
<proteinExistence type="predicted"/>
<comment type="caution">
    <text evidence="4">The sequence shown here is derived from an EMBL/GenBank/DDBJ whole genome shotgun (WGS) entry which is preliminary data.</text>
</comment>
<dbReference type="Pfam" id="PF02397">
    <property type="entry name" value="Bac_transf"/>
    <property type="match status" value="1"/>
</dbReference>
<dbReference type="InterPro" id="IPR003362">
    <property type="entry name" value="Bact_transf"/>
</dbReference>
<dbReference type="AlphaFoldDB" id="A0A645E9Z6"/>
<accession>A0A645E9Z6</accession>
<feature type="region of interest" description="Disordered" evidence="1">
    <location>
        <begin position="1"/>
        <end position="20"/>
    </location>
</feature>
<evidence type="ECO:0000313" key="4">
    <source>
        <dbReference type="EMBL" id="MPM97633.1"/>
    </source>
</evidence>
<reference evidence="4" key="1">
    <citation type="submission" date="2019-08" db="EMBL/GenBank/DDBJ databases">
        <authorList>
            <person name="Kucharzyk K."/>
            <person name="Murdoch R.W."/>
            <person name="Higgins S."/>
            <person name="Loffler F."/>
        </authorList>
    </citation>
    <scope>NUCLEOTIDE SEQUENCE</scope>
</reference>
<evidence type="ECO:0000256" key="2">
    <source>
        <dbReference type="SAM" id="Phobius"/>
    </source>
</evidence>
<dbReference type="EMBL" id="VSSQ01043880">
    <property type="protein sequence ID" value="MPM97633.1"/>
    <property type="molecule type" value="Genomic_DNA"/>
</dbReference>
<dbReference type="PANTHER" id="PTHR30576">
    <property type="entry name" value="COLANIC BIOSYNTHESIS UDP-GLUCOSE LIPID CARRIER TRANSFERASE"/>
    <property type="match status" value="1"/>
</dbReference>